<dbReference type="GO" id="GO:0003723">
    <property type="term" value="F:RNA binding"/>
    <property type="evidence" value="ECO:0007669"/>
    <property type="project" value="InterPro"/>
</dbReference>
<dbReference type="NCBIfam" id="TIGR01027">
    <property type="entry name" value="proB"/>
    <property type="match status" value="1"/>
</dbReference>
<dbReference type="PANTHER" id="PTHR43654">
    <property type="entry name" value="GLUTAMATE 5-KINASE"/>
    <property type="match status" value="1"/>
</dbReference>
<dbReference type="HAMAP" id="MF_00456">
    <property type="entry name" value="ProB"/>
    <property type="match status" value="1"/>
</dbReference>
<dbReference type="EC" id="2.7.2.11" evidence="8"/>
<evidence type="ECO:0000256" key="1">
    <source>
        <dbReference type="ARBA" id="ARBA00022490"/>
    </source>
</evidence>
<evidence type="ECO:0000313" key="11">
    <source>
        <dbReference type="Proteomes" id="UP000241074"/>
    </source>
</evidence>
<comment type="similarity">
    <text evidence="8">Belongs to the glutamate 5-kinase family.</text>
</comment>
<keyword evidence="4 8" id="KW-0808">Transferase</keyword>
<evidence type="ECO:0000313" key="10">
    <source>
        <dbReference type="EMBL" id="AVQ00140.1"/>
    </source>
</evidence>
<dbReference type="Pfam" id="PF01472">
    <property type="entry name" value="PUA"/>
    <property type="match status" value="1"/>
</dbReference>
<dbReference type="SUPFAM" id="SSF88697">
    <property type="entry name" value="PUA domain-like"/>
    <property type="match status" value="1"/>
</dbReference>
<reference evidence="10 11" key="1">
    <citation type="submission" date="2018-03" db="EMBL/GenBank/DDBJ databases">
        <title>Ahniella affigens gen. nov., sp. nov., a gammaproteobacterium isolated from sandy soil near a stream.</title>
        <authorList>
            <person name="Ko Y."/>
            <person name="Kim J.-H."/>
        </authorList>
    </citation>
    <scope>NUCLEOTIDE SEQUENCE [LARGE SCALE GENOMIC DNA]</scope>
    <source>
        <strain evidence="10 11">D13</strain>
    </source>
</reference>
<comment type="function">
    <text evidence="8">Catalyzes the transfer of a phosphate group to glutamate to form L-glutamate 5-phosphate.</text>
</comment>
<keyword evidence="5 8" id="KW-0547">Nucleotide-binding</keyword>
<organism evidence="10 11">
    <name type="scientific">Ahniella affigens</name>
    <dbReference type="NCBI Taxonomy" id="2021234"/>
    <lineage>
        <taxon>Bacteria</taxon>
        <taxon>Pseudomonadati</taxon>
        <taxon>Pseudomonadota</taxon>
        <taxon>Gammaproteobacteria</taxon>
        <taxon>Lysobacterales</taxon>
        <taxon>Rhodanobacteraceae</taxon>
        <taxon>Ahniella</taxon>
    </lineage>
</organism>
<name>A0A2P1PZ71_9GAMM</name>
<dbReference type="CDD" id="cd21157">
    <property type="entry name" value="PUA_G5K"/>
    <property type="match status" value="1"/>
</dbReference>
<evidence type="ECO:0000256" key="7">
    <source>
        <dbReference type="ARBA" id="ARBA00022840"/>
    </source>
</evidence>
<keyword evidence="6 8" id="KW-0418">Kinase</keyword>
<dbReference type="KEGG" id="xba:C7S18_15390"/>
<dbReference type="Pfam" id="PF00696">
    <property type="entry name" value="AA_kinase"/>
    <property type="match status" value="1"/>
</dbReference>
<dbReference type="InterPro" id="IPR041739">
    <property type="entry name" value="G5K_ProB"/>
</dbReference>
<reference evidence="10 11" key="2">
    <citation type="submission" date="2018-03" db="EMBL/GenBank/DDBJ databases">
        <authorList>
            <person name="Keele B.F."/>
        </authorList>
    </citation>
    <scope>NUCLEOTIDE SEQUENCE [LARGE SCALE GENOMIC DNA]</scope>
    <source>
        <strain evidence="10 11">D13</strain>
    </source>
</reference>
<feature type="binding site" evidence="8">
    <location>
        <position position="50"/>
    </location>
    <ligand>
        <name>substrate</name>
    </ligand>
</feature>
<comment type="catalytic activity">
    <reaction evidence="8">
        <text>L-glutamate + ATP = L-glutamyl 5-phosphate + ADP</text>
        <dbReference type="Rhea" id="RHEA:14877"/>
        <dbReference type="ChEBI" id="CHEBI:29985"/>
        <dbReference type="ChEBI" id="CHEBI:30616"/>
        <dbReference type="ChEBI" id="CHEBI:58274"/>
        <dbReference type="ChEBI" id="CHEBI:456216"/>
        <dbReference type="EC" id="2.7.2.11"/>
    </reaction>
</comment>
<feature type="binding site" evidence="8">
    <location>
        <position position="147"/>
    </location>
    <ligand>
        <name>substrate</name>
    </ligand>
</feature>
<feature type="binding site" evidence="8">
    <location>
        <begin position="209"/>
        <end position="215"/>
    </location>
    <ligand>
        <name>ATP</name>
        <dbReference type="ChEBI" id="CHEBI:30616"/>
    </ligand>
</feature>
<evidence type="ECO:0000256" key="6">
    <source>
        <dbReference type="ARBA" id="ARBA00022777"/>
    </source>
</evidence>
<dbReference type="InterPro" id="IPR015947">
    <property type="entry name" value="PUA-like_sf"/>
</dbReference>
<dbReference type="PROSITE" id="PS50890">
    <property type="entry name" value="PUA"/>
    <property type="match status" value="1"/>
</dbReference>
<feature type="binding site" evidence="8">
    <location>
        <begin position="167"/>
        <end position="168"/>
    </location>
    <ligand>
        <name>ATP</name>
        <dbReference type="ChEBI" id="CHEBI:30616"/>
    </ligand>
</feature>
<gene>
    <name evidence="8 10" type="primary">proB</name>
    <name evidence="10" type="ORF">C7S18_15390</name>
</gene>
<dbReference type="Gene3D" id="3.40.1160.10">
    <property type="entry name" value="Acetylglutamate kinase-like"/>
    <property type="match status" value="1"/>
</dbReference>
<feature type="domain" description="PUA" evidence="9">
    <location>
        <begin position="275"/>
        <end position="357"/>
    </location>
</feature>
<evidence type="ECO:0000256" key="3">
    <source>
        <dbReference type="ARBA" id="ARBA00022650"/>
    </source>
</evidence>
<dbReference type="FunFam" id="2.30.130.10:FF:000007">
    <property type="entry name" value="Glutamate 5-kinase"/>
    <property type="match status" value="1"/>
</dbReference>
<comment type="subcellular location">
    <subcellularLocation>
        <location evidence="8">Cytoplasm</location>
    </subcellularLocation>
</comment>
<dbReference type="SMART" id="SM00359">
    <property type="entry name" value="PUA"/>
    <property type="match status" value="1"/>
</dbReference>
<dbReference type="InterPro" id="IPR005715">
    <property type="entry name" value="Glu_5kinase/COase_Synthase"/>
</dbReference>
<dbReference type="InterPro" id="IPR001057">
    <property type="entry name" value="Glu/AcGlu_kinase"/>
</dbReference>
<keyword evidence="2 8" id="KW-0028">Amino-acid biosynthesis</keyword>
<keyword evidence="11" id="KW-1185">Reference proteome</keyword>
<accession>A0A2P1PZ71</accession>
<dbReference type="SUPFAM" id="SSF53633">
    <property type="entry name" value="Carbamate kinase-like"/>
    <property type="match status" value="1"/>
</dbReference>
<dbReference type="PANTHER" id="PTHR43654:SF1">
    <property type="entry name" value="ISOPENTENYL PHOSPHATE KINASE"/>
    <property type="match status" value="1"/>
</dbReference>
<dbReference type="RefSeq" id="WP_106894058.1">
    <property type="nucleotide sequence ID" value="NZ_CP027860.1"/>
</dbReference>
<dbReference type="PROSITE" id="PS00902">
    <property type="entry name" value="GLUTAMATE_5_KINASE"/>
    <property type="match status" value="1"/>
</dbReference>
<evidence type="ECO:0000256" key="2">
    <source>
        <dbReference type="ARBA" id="ARBA00022605"/>
    </source>
</evidence>
<comment type="pathway">
    <text evidence="8">Amino-acid biosynthesis; L-proline biosynthesis; L-glutamate 5-semialdehyde from L-glutamate: step 1/2.</text>
</comment>
<dbReference type="InterPro" id="IPR001048">
    <property type="entry name" value="Asp/Glu/Uridylate_kinase"/>
</dbReference>
<keyword evidence="1 8" id="KW-0963">Cytoplasm</keyword>
<dbReference type="GO" id="GO:0004349">
    <property type="term" value="F:glutamate 5-kinase activity"/>
    <property type="evidence" value="ECO:0007669"/>
    <property type="project" value="UniProtKB-UniRule"/>
</dbReference>
<feature type="binding site" evidence="8">
    <location>
        <position position="135"/>
    </location>
    <ligand>
        <name>substrate</name>
    </ligand>
</feature>
<feature type="binding site" evidence="8">
    <location>
        <position position="10"/>
    </location>
    <ligand>
        <name>ATP</name>
        <dbReference type="ChEBI" id="CHEBI:30616"/>
    </ligand>
</feature>
<keyword evidence="7 8" id="KW-0067">ATP-binding</keyword>
<dbReference type="InterPro" id="IPR011529">
    <property type="entry name" value="Glu_5kinase"/>
</dbReference>
<dbReference type="UniPathway" id="UPA00098">
    <property type="reaction ID" value="UER00359"/>
</dbReference>
<evidence type="ECO:0000259" key="9">
    <source>
        <dbReference type="SMART" id="SM00359"/>
    </source>
</evidence>
<dbReference type="InterPro" id="IPR036974">
    <property type="entry name" value="PUA_sf"/>
</dbReference>
<dbReference type="InterPro" id="IPR002478">
    <property type="entry name" value="PUA"/>
</dbReference>
<dbReference type="FunFam" id="3.40.1160.10:FF:000018">
    <property type="entry name" value="Glutamate 5-kinase"/>
    <property type="match status" value="1"/>
</dbReference>
<dbReference type="EMBL" id="CP027860">
    <property type="protein sequence ID" value="AVQ00140.1"/>
    <property type="molecule type" value="Genomic_DNA"/>
</dbReference>
<evidence type="ECO:0000256" key="8">
    <source>
        <dbReference type="HAMAP-Rule" id="MF_00456"/>
    </source>
</evidence>
<proteinExistence type="inferred from homology"/>
<protein>
    <recommendedName>
        <fullName evidence="8">Glutamate 5-kinase</fullName>
        <ecNumber evidence="8">2.7.2.11</ecNumber>
    </recommendedName>
    <alternativeName>
        <fullName evidence="8">Gamma-glutamyl kinase</fullName>
        <shortName evidence="8">GK</shortName>
    </alternativeName>
</protein>
<dbReference type="Proteomes" id="UP000241074">
    <property type="component" value="Chromosome"/>
</dbReference>
<dbReference type="CDD" id="cd04242">
    <property type="entry name" value="AAK_G5K_ProB"/>
    <property type="match status" value="1"/>
</dbReference>
<keyword evidence="3 8" id="KW-0641">Proline biosynthesis</keyword>
<dbReference type="PIRSF" id="PIRSF000729">
    <property type="entry name" value="GK"/>
    <property type="match status" value="1"/>
</dbReference>
<dbReference type="GO" id="GO:0005829">
    <property type="term" value="C:cytosol"/>
    <property type="evidence" value="ECO:0007669"/>
    <property type="project" value="TreeGrafter"/>
</dbReference>
<dbReference type="AlphaFoldDB" id="A0A2P1PZ71"/>
<evidence type="ECO:0000256" key="5">
    <source>
        <dbReference type="ARBA" id="ARBA00022741"/>
    </source>
</evidence>
<dbReference type="InterPro" id="IPR036393">
    <property type="entry name" value="AceGlu_kinase-like_sf"/>
</dbReference>
<dbReference type="Gene3D" id="2.30.130.10">
    <property type="entry name" value="PUA domain"/>
    <property type="match status" value="1"/>
</dbReference>
<dbReference type="GO" id="GO:0005524">
    <property type="term" value="F:ATP binding"/>
    <property type="evidence" value="ECO:0007669"/>
    <property type="project" value="UniProtKB-KW"/>
</dbReference>
<evidence type="ECO:0000256" key="4">
    <source>
        <dbReference type="ARBA" id="ARBA00022679"/>
    </source>
</evidence>
<dbReference type="OrthoDB" id="9804434at2"/>
<dbReference type="PRINTS" id="PR00474">
    <property type="entry name" value="GLU5KINASE"/>
</dbReference>
<dbReference type="InterPro" id="IPR019797">
    <property type="entry name" value="Glutamate_5-kinase_CS"/>
</dbReference>
<dbReference type="GO" id="GO:0055129">
    <property type="term" value="P:L-proline biosynthetic process"/>
    <property type="evidence" value="ECO:0007669"/>
    <property type="project" value="UniProtKB-UniRule"/>
</dbReference>
<sequence>MNAWKRAVVKVGSNLLAPDGKALKKENLLKVAALITRLRARGRELILVSSGAVAAGRARLRQDSLGKQSVAGKQALAAIGQAQLMAAWAPFFDVPCAQVLLTHDDLSNRRRYVNAQNTLRALLDLGSLPIINENDSVAVEELKLGDNDNLAAHVAVLVEADLLIILTDIDALYDADPRKVPSAKRIAEVSAITPEILALAGGSGSSVGTGGMRTKIEAASKASARGIATVLCHGSDEQALAMLAQDENPGTWFHPATSRISARAHWLRHGLKAQGQIEIDAGAARALGQQGASLLPVGVRAVDGQFRAGDCVDIVSVGAAPVARGLVQFDAQDLRKIMGRNTQDIEGLLGDTTPAEVIHRDDMVLL</sequence>